<dbReference type="Pfam" id="PF13948">
    <property type="entry name" value="DUF4215"/>
    <property type="match status" value="2"/>
</dbReference>
<keyword evidence="2" id="KW-0677">Repeat</keyword>
<gene>
    <name evidence="6" type="ORF">A2996_01565</name>
</gene>
<proteinExistence type="predicted"/>
<dbReference type="EMBL" id="MFAB01000026">
    <property type="protein sequence ID" value="OGD68458.1"/>
    <property type="molecule type" value="Genomic_DNA"/>
</dbReference>
<dbReference type="InterPro" id="IPR011936">
    <property type="entry name" value="Myxo_disulph_rpt"/>
</dbReference>
<evidence type="ECO:0000256" key="4">
    <source>
        <dbReference type="SAM" id="Phobius"/>
    </source>
</evidence>
<name>A0A1F5EM21_9BACT</name>
<evidence type="ECO:0008006" key="8">
    <source>
        <dbReference type="Google" id="ProtNLM"/>
    </source>
</evidence>
<evidence type="ECO:0000256" key="5">
    <source>
        <dbReference type="SAM" id="SignalP"/>
    </source>
</evidence>
<dbReference type="STRING" id="1797579.A2996_01565"/>
<keyword evidence="1 5" id="KW-0732">Signal</keyword>
<feature type="chain" id="PRO_5009518361" description="DUF4215 domain-containing protein" evidence="5">
    <location>
        <begin position="28"/>
        <end position="939"/>
    </location>
</feature>
<dbReference type="AlphaFoldDB" id="A0A1F5EM21"/>
<feature type="transmembrane region" description="Helical" evidence="4">
    <location>
        <begin position="431"/>
        <end position="449"/>
    </location>
</feature>
<dbReference type="NCBIfam" id="TIGR02232">
    <property type="entry name" value="myxo_disulf_rpt"/>
    <property type="match status" value="2"/>
</dbReference>
<evidence type="ECO:0000256" key="3">
    <source>
        <dbReference type="ARBA" id="ARBA00023157"/>
    </source>
</evidence>
<reference evidence="6 7" key="1">
    <citation type="journal article" date="2016" name="Nat. Commun.">
        <title>Thousands of microbial genomes shed light on interconnected biogeochemical processes in an aquifer system.</title>
        <authorList>
            <person name="Anantharaman K."/>
            <person name="Brown C.T."/>
            <person name="Hug L.A."/>
            <person name="Sharon I."/>
            <person name="Castelle C.J."/>
            <person name="Probst A.J."/>
            <person name="Thomas B.C."/>
            <person name="Singh A."/>
            <person name="Wilkins M.J."/>
            <person name="Karaoz U."/>
            <person name="Brodie E.L."/>
            <person name="Williams K.H."/>
            <person name="Hubbard S.S."/>
            <person name="Banfield J.F."/>
        </authorList>
    </citation>
    <scope>NUCLEOTIDE SEQUENCE [LARGE SCALE GENOMIC DNA]</scope>
</reference>
<feature type="transmembrane region" description="Helical" evidence="4">
    <location>
        <begin position="456"/>
        <end position="474"/>
    </location>
</feature>
<evidence type="ECO:0000313" key="6">
    <source>
        <dbReference type="EMBL" id="OGD68458.1"/>
    </source>
</evidence>
<comment type="caution">
    <text evidence="6">The sequence shown here is derived from an EMBL/GenBank/DDBJ whole genome shotgun (WGS) entry which is preliminary data.</text>
</comment>
<evidence type="ECO:0000256" key="2">
    <source>
        <dbReference type="ARBA" id="ARBA00022737"/>
    </source>
</evidence>
<sequence>MKSTFVKFLMLAILLSGMVSFGTQLFAVEGDSPVVDAVAEENSFGDDVEGITVNYAGETVPYIPEVELKIKDISFDQANRKLSVQTDIKNNTANFLDDLEYVVEIRRGEALATEGYIFSTTEHTYQEVKNLGKLAPNAVQTKILSIDVPENIETGNYFVQVFVNDKNLKFQNVDFIEEPILLDGTGGRLSGIKMYFYTTTYGKTAPMVGLSTTPEDKPLILIPLGENAGVDAYVKSSKVMKYEMDIYDTLGEKKLIVSSKGDLSRKVVDGQDSLFVEIDTAGNEVLKKGGPFEIKFSLISDEDEYLFTRNLRWLVEYGQLIARIMSVDSGRNYYKNGEKLEISAEVVSINGKGNSVTAELHLVGSWRFDQTFSKEVSLDEYGGKIIFDDAVSQRTKLKEMNLVIKDTKTGDVLDSYSMDIKYFKKYGVKSYDMYILIGLLIVLIGAFVYLKRKGKIDLAVMVMVVFLPGILFFGDYQKTEALCMCGGGIPTTTFWVSREPVAPTCGGTAIMDVTLRVVCGACVNGLQAKITDNAGGVSIIDYGHEANPTRVHRVVKTISTSPTVISATAKFTQNGCHCCPRPGIGDMCQGLPVANGAMCPIDVLIGTLSRSVSCNLPGDCGARNAQREGNYLATETAWPSGSAWCKLGTPSGTPTSFPNPGQTVWWSCLPIPQGTGLGDTCSATRANVASVTNGDCGIRNAQRKGTYLATETTWPSGSAWCKVGTPINSTGSNSLGTIFTAPDFPLPGQTATWRCAGTGGTIASCSAIRTNVSVNCGDGTLNTGEECDDGNTNSGDGCSSVCAIEGGAGNAVCGNGVKEGQEQCDDGNTNSGDGCSNNCMTENSGDCGTDCKLGCSENCPEGCKTDYICGPGENANDCPEDCEPECGNNVCEQGEGSLCPQDCGEPIDNENSFCGDNACNSNENFLNCPLDCGSKIIEF</sequence>
<protein>
    <recommendedName>
        <fullName evidence="8">DUF4215 domain-containing protein</fullName>
    </recommendedName>
</protein>
<evidence type="ECO:0000313" key="7">
    <source>
        <dbReference type="Proteomes" id="UP000176865"/>
    </source>
</evidence>
<keyword evidence="4" id="KW-1133">Transmembrane helix</keyword>
<keyword evidence="4" id="KW-0472">Membrane</keyword>
<keyword evidence="4" id="KW-0812">Transmembrane</keyword>
<dbReference type="Proteomes" id="UP000176865">
    <property type="component" value="Unassembled WGS sequence"/>
</dbReference>
<evidence type="ECO:0000256" key="1">
    <source>
        <dbReference type="ARBA" id="ARBA00022729"/>
    </source>
</evidence>
<feature type="signal peptide" evidence="5">
    <location>
        <begin position="1"/>
        <end position="27"/>
    </location>
</feature>
<organism evidence="6 7">
    <name type="scientific">Candidatus Campbellbacteria bacterium RIFCSPLOWO2_01_FULL_34_15</name>
    <dbReference type="NCBI Taxonomy" id="1797579"/>
    <lineage>
        <taxon>Bacteria</taxon>
        <taxon>Candidatus Campbelliibacteriota</taxon>
    </lineage>
</organism>
<accession>A0A1F5EM21</accession>
<keyword evidence="3" id="KW-1015">Disulfide bond</keyword>